<proteinExistence type="predicted"/>
<dbReference type="EMBL" id="CM042054">
    <property type="protein sequence ID" value="KAI3707738.1"/>
    <property type="molecule type" value="Genomic_DNA"/>
</dbReference>
<protein>
    <submittedName>
        <fullName evidence="1">Uncharacterized protein</fullName>
    </submittedName>
</protein>
<keyword evidence="2" id="KW-1185">Reference proteome</keyword>
<evidence type="ECO:0000313" key="2">
    <source>
        <dbReference type="Proteomes" id="UP001055879"/>
    </source>
</evidence>
<gene>
    <name evidence="1" type="ORF">L6452_26367</name>
</gene>
<comment type="caution">
    <text evidence="1">The sequence shown here is derived from an EMBL/GenBank/DDBJ whole genome shotgun (WGS) entry which is preliminary data.</text>
</comment>
<name>A0ACB9ADF2_ARCLA</name>
<organism evidence="1 2">
    <name type="scientific">Arctium lappa</name>
    <name type="common">Greater burdock</name>
    <name type="synonym">Lappa major</name>
    <dbReference type="NCBI Taxonomy" id="4217"/>
    <lineage>
        <taxon>Eukaryota</taxon>
        <taxon>Viridiplantae</taxon>
        <taxon>Streptophyta</taxon>
        <taxon>Embryophyta</taxon>
        <taxon>Tracheophyta</taxon>
        <taxon>Spermatophyta</taxon>
        <taxon>Magnoliopsida</taxon>
        <taxon>eudicotyledons</taxon>
        <taxon>Gunneridae</taxon>
        <taxon>Pentapetalae</taxon>
        <taxon>asterids</taxon>
        <taxon>campanulids</taxon>
        <taxon>Asterales</taxon>
        <taxon>Asteraceae</taxon>
        <taxon>Carduoideae</taxon>
        <taxon>Cardueae</taxon>
        <taxon>Arctiinae</taxon>
        <taxon>Arctium</taxon>
    </lineage>
</organism>
<sequence length="331" mass="37776">MNVIMFRYLISLVISEGVEIQLMDVVTAYLYGDLDSEIYMKLPNSLPLLDSSKPRSAFTIKLRRSLYGLKQSGRMWYSLSEYLIRKGYKNDELRPCILIKNTSSGFSIIAVYVDDMNIIGTLDEIRDTASYLKTRFCLGIELEHRACGILIHQSAYIQKMLRRFNMDKAHPASTPMIGRSLDIRKDPFRPKDDDEEVLGAKIPYLSAIGTLLCLAQCTRHDIAFSVNLLARFSLVPMQRHWNGIKSIFRYLQGTIDMGLFFPYKEKNGVTITVKDINKESDIPYSETPNDILVGFADARYLSDPHKGRSQTGYVFKLGTQRFLGNLPNKPL</sequence>
<reference evidence="1 2" key="2">
    <citation type="journal article" date="2022" name="Mol. Ecol. Resour.">
        <title>The genomes of chicory, endive, great burdock and yacon provide insights into Asteraceae paleo-polyploidization history and plant inulin production.</title>
        <authorList>
            <person name="Fan W."/>
            <person name="Wang S."/>
            <person name="Wang H."/>
            <person name="Wang A."/>
            <person name="Jiang F."/>
            <person name="Liu H."/>
            <person name="Zhao H."/>
            <person name="Xu D."/>
            <person name="Zhang Y."/>
        </authorList>
    </citation>
    <scope>NUCLEOTIDE SEQUENCE [LARGE SCALE GENOMIC DNA]</scope>
    <source>
        <strain evidence="2">cv. Niubang</strain>
    </source>
</reference>
<accession>A0ACB9ADF2</accession>
<reference evidence="2" key="1">
    <citation type="journal article" date="2022" name="Mol. Ecol. Resour.">
        <title>The genomes of chicory, endive, great burdock and yacon provide insights into Asteraceae palaeo-polyploidization history and plant inulin production.</title>
        <authorList>
            <person name="Fan W."/>
            <person name="Wang S."/>
            <person name="Wang H."/>
            <person name="Wang A."/>
            <person name="Jiang F."/>
            <person name="Liu H."/>
            <person name="Zhao H."/>
            <person name="Xu D."/>
            <person name="Zhang Y."/>
        </authorList>
    </citation>
    <scope>NUCLEOTIDE SEQUENCE [LARGE SCALE GENOMIC DNA]</scope>
    <source>
        <strain evidence="2">cv. Niubang</strain>
    </source>
</reference>
<evidence type="ECO:0000313" key="1">
    <source>
        <dbReference type="EMBL" id="KAI3707738.1"/>
    </source>
</evidence>
<dbReference type="Proteomes" id="UP001055879">
    <property type="component" value="Linkage Group LG08"/>
</dbReference>